<dbReference type="InterPro" id="IPR018657">
    <property type="entry name" value="LarA-like_N"/>
</dbReference>
<dbReference type="PANTHER" id="PTHR33171">
    <property type="entry name" value="LAR_N DOMAIN-CONTAINING PROTEIN"/>
    <property type="match status" value="1"/>
</dbReference>
<dbReference type="Gene3D" id="3.40.50.11440">
    <property type="match status" value="1"/>
</dbReference>
<protein>
    <submittedName>
        <fullName evidence="2">Nickel-dependent lactate racemase</fullName>
    </submittedName>
</protein>
<name>A0A7V2AWA3_UNCEI</name>
<gene>
    <name evidence="2" type="primary">larA</name>
    <name evidence="2" type="ORF">ENO08_08275</name>
</gene>
<dbReference type="NCBIfam" id="NF033504">
    <property type="entry name" value="Ni_dep_LarA"/>
    <property type="match status" value="1"/>
</dbReference>
<dbReference type="GO" id="GO:0050043">
    <property type="term" value="F:lactate racemase activity"/>
    <property type="evidence" value="ECO:0007669"/>
    <property type="project" value="InterPro"/>
</dbReference>
<feature type="domain" description="LarA-like N-terminal" evidence="1">
    <location>
        <begin position="7"/>
        <end position="205"/>
    </location>
</feature>
<dbReference type="AlphaFoldDB" id="A0A7V2AWA3"/>
<sequence>MRISLPYDGGELEVDLPGRGTIAVAGDSYPEPLSDLERALEESLARPVGSAPLSRLIPDTGSVSVLVSDMTRGSSVGAVLRLLLSHLERNGAGPDRVGIFIATGMHREMGRSELKRHLGADIFDRWDVRQHDAANRDLLIEVGTTSFGTHCSFNERVVDSGLVIALGTISFHYFAGFGGARKLILPGVAGERTILANHRLSLKKDEIDSLSEGCRPGNLEGNPVHSDMVEGAKLLPGSLFAVNVVPGANGTVSYLDAGDIEASHIEACARYHESYAIPLERTYGAVIVSAGGSPRDVNLLQAHKALRNASYAVRQGGVMLAALS</sequence>
<dbReference type="Proteomes" id="UP000886069">
    <property type="component" value="Unassembled WGS sequence"/>
</dbReference>
<organism evidence="2">
    <name type="scientific">Eiseniibacteriota bacterium</name>
    <dbReference type="NCBI Taxonomy" id="2212470"/>
    <lineage>
        <taxon>Bacteria</taxon>
        <taxon>Candidatus Eiseniibacteriota</taxon>
    </lineage>
</organism>
<proteinExistence type="predicted"/>
<feature type="non-terminal residue" evidence="2">
    <location>
        <position position="324"/>
    </location>
</feature>
<comment type="caution">
    <text evidence="2">The sequence shown here is derived from an EMBL/GenBank/DDBJ whole genome shotgun (WGS) entry which is preliminary data.</text>
</comment>
<dbReference type="PANTHER" id="PTHR33171:SF17">
    <property type="entry name" value="LARA-LIKE N-TERMINAL DOMAIN-CONTAINING PROTEIN"/>
    <property type="match status" value="1"/>
</dbReference>
<evidence type="ECO:0000259" key="1">
    <source>
        <dbReference type="Pfam" id="PF09861"/>
    </source>
</evidence>
<accession>A0A7V2AWA3</accession>
<dbReference type="EMBL" id="DSEC01000597">
    <property type="protein sequence ID" value="HER44440.1"/>
    <property type="molecule type" value="Genomic_DNA"/>
</dbReference>
<dbReference type="Pfam" id="PF09861">
    <property type="entry name" value="Lar_N"/>
    <property type="match status" value="1"/>
</dbReference>
<dbReference type="InterPro" id="IPR048068">
    <property type="entry name" value="LarA-like"/>
</dbReference>
<evidence type="ECO:0000313" key="2">
    <source>
        <dbReference type="EMBL" id="HER44440.1"/>
    </source>
</evidence>
<dbReference type="InterPro" id="IPR047926">
    <property type="entry name" value="Ni_dep_LarA"/>
</dbReference>
<reference evidence="2" key="1">
    <citation type="journal article" date="2020" name="mSystems">
        <title>Genome- and Community-Level Interaction Insights into Carbon Utilization and Element Cycling Functions of Hydrothermarchaeota in Hydrothermal Sediment.</title>
        <authorList>
            <person name="Zhou Z."/>
            <person name="Liu Y."/>
            <person name="Xu W."/>
            <person name="Pan J."/>
            <person name="Luo Z.H."/>
            <person name="Li M."/>
        </authorList>
    </citation>
    <scope>NUCLEOTIDE SEQUENCE [LARGE SCALE GENOMIC DNA]</scope>
    <source>
        <strain evidence="2">SpSt-1233</strain>
    </source>
</reference>